<reference evidence="3" key="1">
    <citation type="submission" date="2015-04" db="UniProtKB">
        <authorList>
            <consortium name="EnsemblPlants"/>
        </authorList>
    </citation>
    <scope>IDENTIFICATION</scope>
</reference>
<protein>
    <recommendedName>
        <fullName evidence="2">DUF1618 domain-containing protein</fullName>
    </recommendedName>
</protein>
<dbReference type="Proteomes" id="UP000026962">
    <property type="component" value="Chromosome 11"/>
</dbReference>
<dbReference type="OMA" id="WSSHAYA"/>
<accession>A0A0E0MD09</accession>
<name>A0A0E0MD09_ORYPU</name>
<evidence type="ECO:0000313" key="4">
    <source>
        <dbReference type="Proteomes" id="UP000026962"/>
    </source>
</evidence>
<dbReference type="Gramene" id="OPUNC11G04390.1">
    <property type="protein sequence ID" value="OPUNC11G04390.1"/>
    <property type="gene ID" value="OPUNC11G04390"/>
</dbReference>
<dbReference type="Pfam" id="PF07762">
    <property type="entry name" value="DUF1618"/>
    <property type="match status" value="1"/>
</dbReference>
<dbReference type="eggNOG" id="ENOG502R7NY">
    <property type="taxonomic scope" value="Eukaryota"/>
</dbReference>
<feature type="domain" description="DUF1618" evidence="2">
    <location>
        <begin position="246"/>
        <end position="388"/>
    </location>
</feature>
<keyword evidence="4" id="KW-1185">Reference proteome</keyword>
<dbReference type="HOGENOM" id="CLU_019112_4_0_1"/>
<evidence type="ECO:0000259" key="2">
    <source>
        <dbReference type="Pfam" id="PF07762"/>
    </source>
</evidence>
<proteinExistence type="predicted"/>
<sequence length="566" mass="62011">METQPTEDQGGGGSGGGVTGGYLRWVMLEHYGEYQGYQRDDSSPPLPTPDAKTEATSVSSGGHLVRVSLFLDAPPASSCVCFDSFPRIDRGACLSVVAAHGDSMLVRLSFEGRRYSDVGVLDYFVYNAGAAAAAGDPPRPPSLSLLPAYVTTKVGEEESETWRRRHHLDQRTTGLLRRGGDDEDLVVVDLAVMEGYELEEAELLVLRSGEWSVTRAPVVHLDGTAEKLTSWITDMAVPVGDRWMCWADLYRGVILCDVFDKNLQLRFVSLPPEALTGKSNDDGYHARRYVITDRSVCVTGGGAALKFIDVTPRCCCGRSGPTYCDHSTGAFIMKTWILKVDDDAGDMAWTMDAMVDATELWSSHAYAGLPHANPEHPVVSIDDPHLIYFMVNEKEFEGRNCRIKETWMILFDTRSKMLLSVTSCGDSLLTYHPSKISSYFTSDDPSCSNAATSEPHVVDDIVAANDTIIGDSVPSSSESSGGGKHRLRVSGVASPDEIFAALEEIPELSRHDLLRAYSMLCHDNGRRFRSLLGLPMSLRKTWLLMEIQICEACSLCCGCMTDLQNA</sequence>
<dbReference type="PANTHER" id="PTHR33074">
    <property type="entry name" value="EXPRESSED PROTEIN-RELATED"/>
    <property type="match status" value="1"/>
</dbReference>
<evidence type="ECO:0000256" key="1">
    <source>
        <dbReference type="SAM" id="MobiDB-lite"/>
    </source>
</evidence>
<evidence type="ECO:0000313" key="3">
    <source>
        <dbReference type="EnsemblPlants" id="OPUNC11G04390.1"/>
    </source>
</evidence>
<dbReference type="AlphaFoldDB" id="A0A0E0MD09"/>
<dbReference type="InterPro" id="IPR011676">
    <property type="entry name" value="DUF1618"/>
</dbReference>
<organism evidence="3">
    <name type="scientific">Oryza punctata</name>
    <name type="common">Red rice</name>
    <dbReference type="NCBI Taxonomy" id="4537"/>
    <lineage>
        <taxon>Eukaryota</taxon>
        <taxon>Viridiplantae</taxon>
        <taxon>Streptophyta</taxon>
        <taxon>Embryophyta</taxon>
        <taxon>Tracheophyta</taxon>
        <taxon>Spermatophyta</taxon>
        <taxon>Magnoliopsida</taxon>
        <taxon>Liliopsida</taxon>
        <taxon>Poales</taxon>
        <taxon>Poaceae</taxon>
        <taxon>BOP clade</taxon>
        <taxon>Oryzoideae</taxon>
        <taxon>Oryzeae</taxon>
        <taxon>Oryzinae</taxon>
        <taxon>Oryza</taxon>
    </lineage>
</organism>
<feature type="region of interest" description="Disordered" evidence="1">
    <location>
        <begin position="37"/>
        <end position="58"/>
    </location>
</feature>
<dbReference type="EnsemblPlants" id="OPUNC11G04390.1">
    <property type="protein sequence ID" value="OPUNC11G04390.1"/>
    <property type="gene ID" value="OPUNC11G04390"/>
</dbReference>
<dbReference type="PANTHER" id="PTHR33074:SF76">
    <property type="entry name" value="OS11G0569701 PROTEIN"/>
    <property type="match status" value="1"/>
</dbReference>
<reference evidence="3" key="2">
    <citation type="submission" date="2018-05" db="EMBL/GenBank/DDBJ databases">
        <title>OpunRS2 (Oryza punctata Reference Sequence Version 2).</title>
        <authorList>
            <person name="Zhang J."/>
            <person name="Kudrna D."/>
            <person name="Lee S."/>
            <person name="Talag J."/>
            <person name="Welchert J."/>
            <person name="Wing R.A."/>
        </authorList>
    </citation>
    <scope>NUCLEOTIDE SEQUENCE [LARGE SCALE GENOMIC DNA]</scope>
</reference>